<organism evidence="1 2">
    <name type="scientific">Kiloniella laminariae</name>
    <dbReference type="NCBI Taxonomy" id="454162"/>
    <lineage>
        <taxon>Bacteria</taxon>
        <taxon>Pseudomonadati</taxon>
        <taxon>Pseudomonadota</taxon>
        <taxon>Alphaproteobacteria</taxon>
        <taxon>Rhodospirillales</taxon>
        <taxon>Kiloniellaceae</taxon>
        <taxon>Kiloniella</taxon>
    </lineage>
</organism>
<comment type="caution">
    <text evidence="1">The sequence shown here is derived from an EMBL/GenBank/DDBJ whole genome shotgun (WGS) entry which is preliminary data.</text>
</comment>
<dbReference type="Pfam" id="PF06676">
    <property type="entry name" value="DUF1178"/>
    <property type="match status" value="1"/>
</dbReference>
<dbReference type="Proteomes" id="UP001069802">
    <property type="component" value="Unassembled WGS sequence"/>
</dbReference>
<dbReference type="PIRSF" id="PIRSF032131">
    <property type="entry name" value="UCP032131"/>
    <property type="match status" value="1"/>
</dbReference>
<accession>A0ABT4LM23</accession>
<reference evidence="1" key="1">
    <citation type="submission" date="2022-12" db="EMBL/GenBank/DDBJ databases">
        <title>Bacterial isolates from different developmental stages of Nematostella vectensis.</title>
        <authorList>
            <person name="Fraune S."/>
        </authorList>
    </citation>
    <scope>NUCLEOTIDE SEQUENCE</scope>
    <source>
        <strain evidence="1">G21630-S1</strain>
    </source>
</reference>
<dbReference type="RefSeq" id="WP_269424311.1">
    <property type="nucleotide sequence ID" value="NZ_JAPWGY010000006.1"/>
</dbReference>
<dbReference type="InterPro" id="IPR009562">
    <property type="entry name" value="DUF1178"/>
</dbReference>
<evidence type="ECO:0000313" key="2">
    <source>
        <dbReference type="Proteomes" id="UP001069802"/>
    </source>
</evidence>
<evidence type="ECO:0000313" key="1">
    <source>
        <dbReference type="EMBL" id="MCZ4282159.1"/>
    </source>
</evidence>
<name>A0ABT4LM23_9PROT</name>
<dbReference type="EMBL" id="JAPWGY010000006">
    <property type="protein sequence ID" value="MCZ4282159.1"/>
    <property type="molecule type" value="Genomic_DNA"/>
</dbReference>
<protein>
    <submittedName>
        <fullName evidence="1">DUF1178 family protein</fullName>
    </submittedName>
</protein>
<sequence length="139" mass="15445">MILFDLKCENNHVFEAWFKDSAAFRSQSDLGVISCPNCASTAVSKALMAPNVSLAKSEKKTKSYDDLAKVQKFLAQAQKVVEDNFDYVGKDFAKEARKIHYGESDKTNIYGEASEVDAKELKEEGVAFAQIPWKPKADA</sequence>
<gene>
    <name evidence="1" type="ORF">O4H49_15325</name>
</gene>
<proteinExistence type="predicted"/>
<keyword evidence="2" id="KW-1185">Reference proteome</keyword>